<keyword evidence="2" id="KW-0675">Receptor</keyword>
<dbReference type="CTD" id="186523"/>
<dbReference type="PhylomeDB" id="Q9TZ00"/>
<dbReference type="GeneID" id="186523"/>
<dbReference type="AGR" id="WB:WBGene00019051"/>
<dbReference type="SMR" id="Q9TZ00"/>
<dbReference type="PIR" id="T33706">
    <property type="entry name" value="T33706"/>
</dbReference>
<dbReference type="PANTHER" id="PTHR31720">
    <property type="entry name" value="SERPENTINE RECEPTOR, CLASS Z-RELATED"/>
    <property type="match status" value="1"/>
</dbReference>
<reference evidence="2 3" key="1">
    <citation type="journal article" date="1998" name="Science">
        <title>Genome sequence of the nematode C. elegans: a platform for investigating biology.</title>
        <authorList>
            <consortium name="The C. elegans sequencing consortium"/>
            <person name="Sulson J.E."/>
            <person name="Waterston R."/>
        </authorList>
    </citation>
    <scope>NUCLEOTIDE SEQUENCE [LARGE SCALE GENOMIC DNA]</scope>
    <source>
        <strain evidence="2 3">Bristol N2</strain>
    </source>
</reference>
<dbReference type="KEGG" id="cel:CELE_F58E2.9"/>
<feature type="transmembrane region" description="Helical" evidence="1">
    <location>
        <begin position="238"/>
        <end position="259"/>
    </location>
</feature>
<dbReference type="Pfam" id="PF10325">
    <property type="entry name" value="7TM_GPCR_Srz"/>
    <property type="match status" value="1"/>
</dbReference>
<proteinExistence type="predicted"/>
<keyword evidence="1" id="KW-0812">Transmembrane</keyword>
<dbReference type="RefSeq" id="NP_500350.2">
    <property type="nucleotide sequence ID" value="NM_067949.2"/>
</dbReference>
<name>Q9TZ00_CAEEL</name>
<dbReference type="OMA" id="GNIFWIS"/>
<evidence type="ECO:0000256" key="1">
    <source>
        <dbReference type="SAM" id="Phobius"/>
    </source>
</evidence>
<dbReference type="Bgee" id="WBGene00019051">
    <property type="expression patterns" value="Expressed in multicellular organism and 1 other cell type or tissue"/>
</dbReference>
<accession>Q9TZ00</accession>
<dbReference type="PANTHER" id="PTHR31720:SF3">
    <property type="entry name" value="SERPENTINE RECEPTOR, CLASS Z-RELATED"/>
    <property type="match status" value="1"/>
</dbReference>
<dbReference type="AlphaFoldDB" id="Q9TZ00"/>
<dbReference type="PaxDb" id="6239-F58E2.9"/>
<evidence type="ECO:0000313" key="4">
    <source>
        <dbReference type="WormBase" id="F58E2.9"/>
    </source>
</evidence>
<feature type="transmembrane region" description="Helical" evidence="1">
    <location>
        <begin position="16"/>
        <end position="40"/>
    </location>
</feature>
<dbReference type="InParanoid" id="Q9TZ00"/>
<protein>
    <submittedName>
        <fullName evidence="2">Serpentine Receptor, class Z</fullName>
    </submittedName>
</protein>
<dbReference type="EMBL" id="BX284604">
    <property type="protein sequence ID" value="CCD64042.1"/>
    <property type="molecule type" value="Genomic_DNA"/>
</dbReference>
<dbReference type="UCSC" id="F58E2.9">
    <property type="organism name" value="c. elegans"/>
</dbReference>
<sequence>MHWDLLYLEFCDGGSIYLYFISVFVFLVIYLILFPFYMYVFNYNRKQDEKTFMFPIIDHIFKMNKVAYILIVCLIICIIKTCVYFSTLPSNFQLDADEEMVDTPQLFTNLAIVASLLTLFLMNQLFHCFTFLMAVERFTIYFFPSSEKIVLKFQTYVTKHIKFAYCLLIVKDILALIYALWKHVNLKGGIDVYFIYFAFYYTIFFLPVLASFLYIPIMISIQKRAHLPSFQENEPQKFIFWQTIAATVVKIIPLYLLITLDEVELKFFIIVCIIFDLFITPLLIQVSYLGCNKRNVNALISSFKFKKFVQVLCGSDSESPTVHPQVYSISQTQL</sequence>
<gene>
    <name evidence="2 4" type="primary">srz-23</name>
    <name evidence="2" type="ORF">CELE_F58E2.9</name>
    <name evidence="4" type="ORF">F58E2.9</name>
</gene>
<feature type="transmembrane region" description="Helical" evidence="1">
    <location>
        <begin position="163"/>
        <end position="181"/>
    </location>
</feature>
<organism evidence="2 3">
    <name type="scientific">Caenorhabditis elegans</name>
    <dbReference type="NCBI Taxonomy" id="6239"/>
    <lineage>
        <taxon>Eukaryota</taxon>
        <taxon>Metazoa</taxon>
        <taxon>Ecdysozoa</taxon>
        <taxon>Nematoda</taxon>
        <taxon>Chromadorea</taxon>
        <taxon>Rhabditida</taxon>
        <taxon>Rhabditina</taxon>
        <taxon>Rhabditomorpha</taxon>
        <taxon>Rhabditoidea</taxon>
        <taxon>Rhabditidae</taxon>
        <taxon>Peloderinae</taxon>
        <taxon>Caenorhabditis</taxon>
    </lineage>
</organism>
<dbReference type="FunCoup" id="Q9TZ00">
    <property type="interactions" value="2"/>
</dbReference>
<dbReference type="WormBase" id="F58E2.9">
    <property type="protein sequence ID" value="CE37245"/>
    <property type="gene ID" value="WBGene00019051"/>
    <property type="gene designation" value="srz-23"/>
</dbReference>
<feature type="transmembrane region" description="Helical" evidence="1">
    <location>
        <begin position="66"/>
        <end position="86"/>
    </location>
</feature>
<keyword evidence="1" id="KW-0472">Membrane</keyword>
<dbReference type="HOGENOM" id="CLU_056063_2_1_1"/>
<evidence type="ECO:0000313" key="2">
    <source>
        <dbReference type="EMBL" id="CCD64042.1"/>
    </source>
</evidence>
<feature type="transmembrane region" description="Helical" evidence="1">
    <location>
        <begin position="106"/>
        <end position="135"/>
    </location>
</feature>
<evidence type="ECO:0000313" key="3">
    <source>
        <dbReference type="Proteomes" id="UP000001940"/>
    </source>
</evidence>
<dbReference type="InterPro" id="IPR018817">
    <property type="entry name" value="7TM_GPCR_serpentine_rcpt_Srz"/>
</dbReference>
<keyword evidence="1" id="KW-1133">Transmembrane helix</keyword>
<keyword evidence="3" id="KW-1185">Reference proteome</keyword>
<dbReference type="Proteomes" id="UP000001940">
    <property type="component" value="Chromosome IV"/>
</dbReference>
<feature type="transmembrane region" description="Helical" evidence="1">
    <location>
        <begin position="265"/>
        <end position="284"/>
    </location>
</feature>
<feature type="transmembrane region" description="Helical" evidence="1">
    <location>
        <begin position="193"/>
        <end position="217"/>
    </location>
</feature>